<proteinExistence type="predicted"/>
<evidence type="ECO:0000313" key="1">
    <source>
        <dbReference type="EMBL" id="GGC60000.1"/>
    </source>
</evidence>
<keyword evidence="2" id="KW-1185">Reference proteome</keyword>
<accession>A0A916XBN7</accession>
<sequence length="325" mass="37002">MEFQTLFHRYWQHLHDPHVRALAWMLTSPDMLAAKSPVWAGQIATVPISDPQALIDWLSALDRQPAPLHQALELHKHSRLGHYAENLLAFYLKHQGILFAHGLQVRQGNNQTIGEFDFLVRQRSGLAHWELATKFYLFDPGSDDGELQPGYVPDLYSYVGPNLADTLGAKMKKTIEQQLPLAQHPLAQFTVQEPIARSQALIKGWLFYRDLTHAEHGADGISSNHCRGFWWFMDDLEKLAIPYAMVLPRLQWLAPAQARAEEVMDKPLLLDSLLRHFARDSAPAMVAIMRKSGDLMQEICRGVVVPDKWMLQAAERRGLLRSPLI</sequence>
<reference evidence="1" key="2">
    <citation type="submission" date="2020-09" db="EMBL/GenBank/DDBJ databases">
        <authorList>
            <person name="Sun Q."/>
            <person name="Zhou Y."/>
        </authorList>
    </citation>
    <scope>NUCLEOTIDE SEQUENCE</scope>
    <source>
        <strain evidence="1">CGMCC 1.10998</strain>
    </source>
</reference>
<name>A0A916XBN7_9BURK</name>
<organism evidence="1 2">
    <name type="scientific">Undibacterium terreum</name>
    <dbReference type="NCBI Taxonomy" id="1224302"/>
    <lineage>
        <taxon>Bacteria</taxon>
        <taxon>Pseudomonadati</taxon>
        <taxon>Pseudomonadota</taxon>
        <taxon>Betaproteobacteria</taxon>
        <taxon>Burkholderiales</taxon>
        <taxon>Oxalobacteraceae</taxon>
        <taxon>Undibacterium</taxon>
    </lineage>
</organism>
<comment type="caution">
    <text evidence="1">The sequence shown here is derived from an EMBL/GenBank/DDBJ whole genome shotgun (WGS) entry which is preliminary data.</text>
</comment>
<dbReference type="AlphaFoldDB" id="A0A916XBN7"/>
<evidence type="ECO:0000313" key="2">
    <source>
        <dbReference type="Proteomes" id="UP000637423"/>
    </source>
</evidence>
<dbReference type="EMBL" id="BMED01000001">
    <property type="protein sequence ID" value="GGC60000.1"/>
    <property type="molecule type" value="Genomic_DNA"/>
</dbReference>
<dbReference type="Proteomes" id="UP000637423">
    <property type="component" value="Unassembled WGS sequence"/>
</dbReference>
<dbReference type="InterPro" id="IPR015003">
    <property type="entry name" value="DUF1853"/>
</dbReference>
<evidence type="ECO:0008006" key="3">
    <source>
        <dbReference type="Google" id="ProtNLM"/>
    </source>
</evidence>
<protein>
    <recommendedName>
        <fullName evidence="3">DUF1853 domain-containing protein</fullName>
    </recommendedName>
</protein>
<dbReference type="RefSeq" id="WP_188564281.1">
    <property type="nucleotide sequence ID" value="NZ_BMED01000001.1"/>
</dbReference>
<reference evidence="1" key="1">
    <citation type="journal article" date="2014" name="Int. J. Syst. Evol. Microbiol.">
        <title>Complete genome sequence of Corynebacterium casei LMG S-19264T (=DSM 44701T), isolated from a smear-ripened cheese.</title>
        <authorList>
            <consortium name="US DOE Joint Genome Institute (JGI-PGF)"/>
            <person name="Walter F."/>
            <person name="Albersmeier A."/>
            <person name="Kalinowski J."/>
            <person name="Ruckert C."/>
        </authorList>
    </citation>
    <scope>NUCLEOTIDE SEQUENCE</scope>
    <source>
        <strain evidence="1">CGMCC 1.10998</strain>
    </source>
</reference>
<gene>
    <name evidence="1" type="ORF">GCM10011396_03630</name>
</gene>
<dbReference type="Pfam" id="PF08907">
    <property type="entry name" value="DUF1853"/>
    <property type="match status" value="1"/>
</dbReference>